<dbReference type="EMBL" id="MU839000">
    <property type="protein sequence ID" value="KAK1770560.1"/>
    <property type="molecule type" value="Genomic_DNA"/>
</dbReference>
<evidence type="ECO:0000313" key="2">
    <source>
        <dbReference type="EMBL" id="KAK1770560.1"/>
    </source>
</evidence>
<dbReference type="PANTHER" id="PTHR21310">
    <property type="entry name" value="AMINOGLYCOSIDE PHOSPHOTRANSFERASE-RELATED-RELATED"/>
    <property type="match status" value="1"/>
</dbReference>
<protein>
    <submittedName>
        <fullName evidence="2">Kinase-like protein</fullName>
    </submittedName>
</protein>
<reference evidence="2" key="1">
    <citation type="submission" date="2023-06" db="EMBL/GenBank/DDBJ databases">
        <title>Genome-scale phylogeny and comparative genomics of the fungal order Sordariales.</title>
        <authorList>
            <consortium name="Lawrence Berkeley National Laboratory"/>
            <person name="Hensen N."/>
            <person name="Bonometti L."/>
            <person name="Westerberg I."/>
            <person name="Brannstrom I.O."/>
            <person name="Guillou S."/>
            <person name="Cros-Aarteil S."/>
            <person name="Calhoun S."/>
            <person name="Haridas S."/>
            <person name="Kuo A."/>
            <person name="Mondo S."/>
            <person name="Pangilinan J."/>
            <person name="Riley R."/>
            <person name="Labutti K."/>
            <person name="Andreopoulos B."/>
            <person name="Lipzen A."/>
            <person name="Chen C."/>
            <person name="Yanf M."/>
            <person name="Daum C."/>
            <person name="Ng V."/>
            <person name="Clum A."/>
            <person name="Steindorff A."/>
            <person name="Ohm R."/>
            <person name="Martin F."/>
            <person name="Silar P."/>
            <person name="Natvig D."/>
            <person name="Lalanne C."/>
            <person name="Gautier V."/>
            <person name="Ament-Velasquez S.L."/>
            <person name="Kruys A."/>
            <person name="Hutchinson M.I."/>
            <person name="Powell A.J."/>
            <person name="Barry K."/>
            <person name="Miller A.N."/>
            <person name="Grigoriev I.V."/>
            <person name="Debuchy R."/>
            <person name="Gladieux P."/>
            <person name="Thoren M.H."/>
            <person name="Johannesson H."/>
        </authorList>
    </citation>
    <scope>NUCLEOTIDE SEQUENCE</scope>
    <source>
        <strain evidence="2">8032-3</strain>
    </source>
</reference>
<proteinExistence type="predicted"/>
<keyword evidence="2" id="KW-0808">Transferase</keyword>
<accession>A0AAJ0C5X5</accession>
<name>A0AAJ0C5X5_9PEZI</name>
<dbReference type="PANTHER" id="PTHR21310:SF48">
    <property type="entry name" value="AMINOGLYCOSIDE PHOSPHOTRANSFERASE DOMAIN-CONTAINING PROTEIN"/>
    <property type="match status" value="1"/>
</dbReference>
<dbReference type="Gene3D" id="3.90.1200.10">
    <property type="match status" value="1"/>
</dbReference>
<sequence length="258" mass="29863">MAQTPKHEILFSVPFSSLAKPLPSLEKIEKSSLVVKFGVGDDPIEGETLLFVRENSNVAVPQLFAIYQKEWEDTKITYIVMENISGRTLISLWDGLSGFDTLRQLPSPGYFGSVERRKPLDGMFWTDEDLTAINGPFSTEDELIEAMLKRYIRDCGDRVRHRAEYYRRVLPQVLQGNGTAVFTHNDLQRKNIIIRPNGETVIVDWAASGWYPVYWEYATAMFTFEAKKDDWHIYVGKILDEFPNHYIWIDTLRVEMWG</sequence>
<keyword evidence="3" id="KW-1185">Reference proteome</keyword>
<dbReference type="GO" id="GO:0016301">
    <property type="term" value="F:kinase activity"/>
    <property type="evidence" value="ECO:0007669"/>
    <property type="project" value="UniProtKB-KW"/>
</dbReference>
<comment type="caution">
    <text evidence="2">The sequence shown here is derived from an EMBL/GenBank/DDBJ whole genome shotgun (WGS) entry which is preliminary data.</text>
</comment>
<organism evidence="2 3">
    <name type="scientific">Phialemonium atrogriseum</name>
    <dbReference type="NCBI Taxonomy" id="1093897"/>
    <lineage>
        <taxon>Eukaryota</taxon>
        <taxon>Fungi</taxon>
        <taxon>Dikarya</taxon>
        <taxon>Ascomycota</taxon>
        <taxon>Pezizomycotina</taxon>
        <taxon>Sordariomycetes</taxon>
        <taxon>Sordariomycetidae</taxon>
        <taxon>Cephalothecales</taxon>
        <taxon>Cephalothecaceae</taxon>
        <taxon>Phialemonium</taxon>
    </lineage>
</organism>
<dbReference type="InterPro" id="IPR011009">
    <property type="entry name" value="Kinase-like_dom_sf"/>
</dbReference>
<dbReference type="Proteomes" id="UP001244011">
    <property type="component" value="Unassembled WGS sequence"/>
</dbReference>
<dbReference type="GeneID" id="85314081"/>
<keyword evidence="2" id="KW-0418">Kinase</keyword>
<dbReference type="RefSeq" id="XP_060286773.1">
    <property type="nucleotide sequence ID" value="XM_060430894.1"/>
</dbReference>
<feature type="domain" description="Aminoglycoside phosphotransferase" evidence="1">
    <location>
        <begin position="140"/>
        <end position="226"/>
    </location>
</feature>
<evidence type="ECO:0000259" key="1">
    <source>
        <dbReference type="Pfam" id="PF01636"/>
    </source>
</evidence>
<dbReference type="InterPro" id="IPR002575">
    <property type="entry name" value="Aminoglycoside_PTrfase"/>
</dbReference>
<dbReference type="Pfam" id="PF01636">
    <property type="entry name" value="APH"/>
    <property type="match status" value="1"/>
</dbReference>
<evidence type="ECO:0000313" key="3">
    <source>
        <dbReference type="Proteomes" id="UP001244011"/>
    </source>
</evidence>
<dbReference type="AlphaFoldDB" id="A0AAJ0C5X5"/>
<dbReference type="SUPFAM" id="SSF56112">
    <property type="entry name" value="Protein kinase-like (PK-like)"/>
    <property type="match status" value="1"/>
</dbReference>
<dbReference type="InterPro" id="IPR051678">
    <property type="entry name" value="AGP_Transferase"/>
</dbReference>
<gene>
    <name evidence="2" type="ORF">QBC33DRAFT_576218</name>
</gene>